<dbReference type="OMA" id="MHMKKYA"/>
<dbReference type="AlphaFoldDB" id="A0A7R8YZ80"/>
<gene>
    <name evidence="2" type="ORF">HERILL_LOCUS10229</name>
</gene>
<dbReference type="InParanoid" id="A0A7R8YZ80"/>
<dbReference type="OrthoDB" id="190089at2759"/>
<dbReference type="PANTHER" id="PTHR11012">
    <property type="entry name" value="PROTEIN KINASE-LIKE DOMAIN-CONTAINING"/>
    <property type="match status" value="1"/>
</dbReference>
<feature type="domain" description="CHK kinase-like" evidence="1">
    <location>
        <begin position="142"/>
        <end position="333"/>
    </location>
</feature>
<organism evidence="2 3">
    <name type="scientific">Hermetia illucens</name>
    <name type="common">Black soldier fly</name>
    <dbReference type="NCBI Taxonomy" id="343691"/>
    <lineage>
        <taxon>Eukaryota</taxon>
        <taxon>Metazoa</taxon>
        <taxon>Ecdysozoa</taxon>
        <taxon>Arthropoda</taxon>
        <taxon>Hexapoda</taxon>
        <taxon>Insecta</taxon>
        <taxon>Pterygota</taxon>
        <taxon>Neoptera</taxon>
        <taxon>Endopterygota</taxon>
        <taxon>Diptera</taxon>
        <taxon>Brachycera</taxon>
        <taxon>Stratiomyomorpha</taxon>
        <taxon>Stratiomyidae</taxon>
        <taxon>Hermetiinae</taxon>
        <taxon>Hermetia</taxon>
    </lineage>
</organism>
<reference evidence="2 3" key="1">
    <citation type="submission" date="2020-11" db="EMBL/GenBank/DDBJ databases">
        <authorList>
            <person name="Wallbank WR R."/>
            <person name="Pardo Diaz C."/>
            <person name="Kozak K."/>
            <person name="Martin S."/>
            <person name="Jiggins C."/>
            <person name="Moest M."/>
            <person name="Warren A I."/>
            <person name="Generalovic N T."/>
            <person name="Byers J.R.P. K."/>
            <person name="Montejo-Kovacevich G."/>
            <person name="Yen C E."/>
        </authorList>
    </citation>
    <scope>NUCLEOTIDE SEQUENCE [LARGE SCALE GENOMIC DNA]</scope>
</reference>
<name>A0A7R8YZ80_HERIL</name>
<proteinExistence type="predicted"/>
<dbReference type="InterPro" id="IPR015897">
    <property type="entry name" value="CHK_kinase-like"/>
</dbReference>
<dbReference type="SMART" id="SM00587">
    <property type="entry name" value="CHK"/>
    <property type="match status" value="1"/>
</dbReference>
<evidence type="ECO:0000259" key="1">
    <source>
        <dbReference type="SMART" id="SM00587"/>
    </source>
</evidence>
<dbReference type="Pfam" id="PF02958">
    <property type="entry name" value="EcKL"/>
    <property type="match status" value="1"/>
</dbReference>
<dbReference type="SUPFAM" id="SSF56112">
    <property type="entry name" value="Protein kinase-like (PK-like)"/>
    <property type="match status" value="1"/>
</dbReference>
<dbReference type="PANTHER" id="PTHR11012:SF54">
    <property type="entry name" value="CHK KINASE-LIKE DOMAIN-CONTAINING PROTEIN"/>
    <property type="match status" value="1"/>
</dbReference>
<dbReference type="Proteomes" id="UP000594454">
    <property type="component" value="Chromosome 4"/>
</dbReference>
<dbReference type="InterPro" id="IPR011009">
    <property type="entry name" value="Kinase-like_dom_sf"/>
</dbReference>
<protein>
    <recommendedName>
        <fullName evidence="1">CHK kinase-like domain-containing protein</fullName>
    </recommendedName>
</protein>
<evidence type="ECO:0000313" key="3">
    <source>
        <dbReference type="Proteomes" id="UP000594454"/>
    </source>
</evidence>
<dbReference type="EMBL" id="LR899012">
    <property type="protein sequence ID" value="CAD7087526.1"/>
    <property type="molecule type" value="Genomic_DNA"/>
</dbReference>
<dbReference type="InterPro" id="IPR004119">
    <property type="entry name" value="EcKL"/>
</dbReference>
<evidence type="ECO:0000313" key="2">
    <source>
        <dbReference type="EMBL" id="CAD7087526.1"/>
    </source>
</evidence>
<keyword evidence="3" id="KW-1185">Reference proteome</keyword>
<sequence length="422" mass="49043">MSQKFLLPERVRRELEDYLVREHGIKDVDFKIERASTNGDNFSSDIYRVIVISGENENCNSPEQSPRSKVQPFRFILKTSPTVEIRRQMFNTTKQFFYEHYMYTVVLPALRAFQLQRLPEHEIFDNYPKMISGTLDFMQEYIVLEDMSTKGFGNVNRSTPLKFEECEAVFKALAKLHAVSFAYKDQNPSELKKLVEPLEEIVFKTPLQEDFDNFLRHKIVVAITTLNENEEHIKGPILEFQKIFGKSMIECTSEKTHAAILHGDCWISNLLFRKEDTPPKLDITFLDWQIGRYGTPIIDLSYFIFCCTDNELRKRLPELLEIYYQALAQRISALGTDANVAFPYATFKSHVKKYMKFGFGMALMSLHTISCDPNEMPDVTDVLDNIEDFGEFNKIANMLSERSAYKERMAGVCRDIVEFGYV</sequence>
<dbReference type="Gene3D" id="3.90.1200.10">
    <property type="match status" value="1"/>
</dbReference>
<accession>A0A7R8YZ80</accession>